<evidence type="ECO:0000313" key="10">
    <source>
        <dbReference type="Proteomes" id="UP000321827"/>
    </source>
</evidence>
<gene>
    <name evidence="9" type="ORF">ODE01S_14560</name>
</gene>
<comment type="subcellular location">
    <subcellularLocation>
        <location evidence="1 7">Cell membrane</location>
        <topology evidence="1 7">Multi-pass membrane protein</topology>
    </subcellularLocation>
</comment>
<dbReference type="EMBL" id="BJXN01000009">
    <property type="protein sequence ID" value="GEM90022.1"/>
    <property type="molecule type" value="Genomic_DNA"/>
</dbReference>
<sequence>MSSPVPHPPKRERWFEGKRFRRFRRNPLALAGLVILLFFAGTAILAPLLTADRLPRGCMRELGLGRSEARTVLRNPAHPTFWRATFAPPESCYKIPRVSYSPVPKPPSAKYPLGIASGGYDIYYGIVWGARTSFYIGVLVVGIVLVIATVVGGLAGLFGGWLDNLLMRLVDVVYSIPGLVLAMVFASIFGRGLIKTMIAIALVAWPIYARMLRGNILQVKAQDYISAAHAVGAGSGRLFFKHILPNAIGPMIILASLDIGAIVITASTLAFLGLGADVGYADWGQMISFARSWISNPGGEPLKYWFVWFWPSMAIALFVLGWNLLGDAVRDALDPRS</sequence>
<dbReference type="OrthoDB" id="9779825at2"/>
<dbReference type="RefSeq" id="WP_147147399.1">
    <property type="nucleotide sequence ID" value="NZ_BJXN01000009.1"/>
</dbReference>
<protein>
    <submittedName>
        <fullName evidence="9">Peptide ABC transporter permease</fullName>
    </submittedName>
</protein>
<keyword evidence="5 7" id="KW-1133">Transmembrane helix</keyword>
<dbReference type="InterPro" id="IPR000515">
    <property type="entry name" value="MetI-like"/>
</dbReference>
<dbReference type="Pfam" id="PF12911">
    <property type="entry name" value="OppC_N"/>
    <property type="match status" value="1"/>
</dbReference>
<dbReference type="Gene3D" id="1.10.3720.10">
    <property type="entry name" value="MetI-like"/>
    <property type="match status" value="1"/>
</dbReference>
<keyword evidence="4 7" id="KW-0812">Transmembrane</keyword>
<evidence type="ECO:0000256" key="6">
    <source>
        <dbReference type="ARBA" id="ARBA00023136"/>
    </source>
</evidence>
<keyword evidence="6 7" id="KW-0472">Membrane</keyword>
<organism evidence="9 10">
    <name type="scientific">Oceanithermus desulfurans NBRC 100063</name>
    <dbReference type="NCBI Taxonomy" id="1227550"/>
    <lineage>
        <taxon>Bacteria</taxon>
        <taxon>Thermotogati</taxon>
        <taxon>Deinococcota</taxon>
        <taxon>Deinococci</taxon>
        <taxon>Thermales</taxon>
        <taxon>Thermaceae</taxon>
        <taxon>Oceanithermus</taxon>
    </lineage>
</organism>
<comment type="similarity">
    <text evidence="7">Belongs to the binding-protein-dependent transport system permease family.</text>
</comment>
<dbReference type="AlphaFoldDB" id="A0A511RM52"/>
<dbReference type="Proteomes" id="UP000321827">
    <property type="component" value="Unassembled WGS sequence"/>
</dbReference>
<evidence type="ECO:0000256" key="5">
    <source>
        <dbReference type="ARBA" id="ARBA00022989"/>
    </source>
</evidence>
<dbReference type="InterPro" id="IPR035906">
    <property type="entry name" value="MetI-like_sf"/>
</dbReference>
<feature type="transmembrane region" description="Helical" evidence="7">
    <location>
        <begin position="305"/>
        <end position="325"/>
    </location>
</feature>
<feature type="transmembrane region" description="Helical" evidence="7">
    <location>
        <begin position="247"/>
        <end position="274"/>
    </location>
</feature>
<evidence type="ECO:0000256" key="3">
    <source>
        <dbReference type="ARBA" id="ARBA00022475"/>
    </source>
</evidence>
<accession>A0A511RM52</accession>
<feature type="domain" description="ABC transmembrane type-1" evidence="8">
    <location>
        <begin position="130"/>
        <end position="326"/>
    </location>
</feature>
<dbReference type="InterPro" id="IPR025966">
    <property type="entry name" value="OppC_N"/>
</dbReference>
<dbReference type="PANTHER" id="PTHR43386:SF1">
    <property type="entry name" value="D,D-DIPEPTIDE TRANSPORT SYSTEM PERMEASE PROTEIN DDPC-RELATED"/>
    <property type="match status" value="1"/>
</dbReference>
<dbReference type="CDD" id="cd06261">
    <property type="entry name" value="TM_PBP2"/>
    <property type="match status" value="1"/>
</dbReference>
<keyword evidence="3" id="KW-1003">Cell membrane</keyword>
<feature type="transmembrane region" description="Helical" evidence="7">
    <location>
        <begin position="134"/>
        <end position="158"/>
    </location>
</feature>
<reference evidence="9 10" key="1">
    <citation type="submission" date="2019-07" db="EMBL/GenBank/DDBJ databases">
        <title>Whole genome shotgun sequence of Oceanithermus desulfurans NBRC 100063.</title>
        <authorList>
            <person name="Hosoyama A."/>
            <person name="Uohara A."/>
            <person name="Ohji S."/>
            <person name="Ichikawa N."/>
        </authorList>
    </citation>
    <scope>NUCLEOTIDE SEQUENCE [LARGE SCALE GENOMIC DNA]</scope>
    <source>
        <strain evidence="9 10">NBRC 100063</strain>
    </source>
</reference>
<name>A0A511RM52_9DEIN</name>
<comment type="caution">
    <text evidence="9">The sequence shown here is derived from an EMBL/GenBank/DDBJ whole genome shotgun (WGS) entry which is preliminary data.</text>
</comment>
<dbReference type="GO" id="GO:0055085">
    <property type="term" value="P:transmembrane transport"/>
    <property type="evidence" value="ECO:0007669"/>
    <property type="project" value="InterPro"/>
</dbReference>
<keyword evidence="2 7" id="KW-0813">Transport</keyword>
<feature type="transmembrane region" description="Helical" evidence="7">
    <location>
        <begin position="165"/>
        <end position="186"/>
    </location>
</feature>
<dbReference type="InterPro" id="IPR050366">
    <property type="entry name" value="BP-dependent_transpt_permease"/>
</dbReference>
<dbReference type="SUPFAM" id="SSF161098">
    <property type="entry name" value="MetI-like"/>
    <property type="match status" value="1"/>
</dbReference>
<evidence type="ECO:0000256" key="2">
    <source>
        <dbReference type="ARBA" id="ARBA00022448"/>
    </source>
</evidence>
<evidence type="ECO:0000259" key="8">
    <source>
        <dbReference type="PROSITE" id="PS50928"/>
    </source>
</evidence>
<evidence type="ECO:0000256" key="4">
    <source>
        <dbReference type="ARBA" id="ARBA00022692"/>
    </source>
</evidence>
<evidence type="ECO:0000313" key="9">
    <source>
        <dbReference type="EMBL" id="GEM90022.1"/>
    </source>
</evidence>
<evidence type="ECO:0000256" key="1">
    <source>
        <dbReference type="ARBA" id="ARBA00004651"/>
    </source>
</evidence>
<dbReference type="Pfam" id="PF00528">
    <property type="entry name" value="BPD_transp_1"/>
    <property type="match status" value="1"/>
</dbReference>
<dbReference type="PANTHER" id="PTHR43386">
    <property type="entry name" value="OLIGOPEPTIDE TRANSPORT SYSTEM PERMEASE PROTEIN APPC"/>
    <property type="match status" value="1"/>
</dbReference>
<dbReference type="GO" id="GO:0005886">
    <property type="term" value="C:plasma membrane"/>
    <property type="evidence" value="ECO:0007669"/>
    <property type="project" value="UniProtKB-SubCell"/>
</dbReference>
<evidence type="ECO:0000256" key="7">
    <source>
        <dbReference type="RuleBase" id="RU363032"/>
    </source>
</evidence>
<proteinExistence type="inferred from homology"/>
<dbReference type="PROSITE" id="PS50928">
    <property type="entry name" value="ABC_TM1"/>
    <property type="match status" value="1"/>
</dbReference>